<keyword evidence="4" id="KW-0285">Flavoprotein</keyword>
<dbReference type="PANTHER" id="PTHR11552">
    <property type="entry name" value="GLUCOSE-METHANOL-CHOLINE GMC OXIDOREDUCTASE"/>
    <property type="match status" value="1"/>
</dbReference>
<dbReference type="PROSITE" id="PS00623">
    <property type="entry name" value="GMC_OXRED_1"/>
    <property type="match status" value="1"/>
</dbReference>
<keyword evidence="8" id="KW-1185">Reference proteome</keyword>
<dbReference type="InterPro" id="IPR036188">
    <property type="entry name" value="FAD/NAD-bd_sf"/>
</dbReference>
<evidence type="ECO:0000256" key="1">
    <source>
        <dbReference type="ARBA" id="ARBA00010790"/>
    </source>
</evidence>
<feature type="domain" description="Glucose-methanol-choline oxidoreductase N-terminal" evidence="6">
    <location>
        <begin position="265"/>
        <end position="279"/>
    </location>
</feature>
<dbReference type="SUPFAM" id="SSF51905">
    <property type="entry name" value="FAD/NAD(P)-binding domain"/>
    <property type="match status" value="1"/>
</dbReference>
<dbReference type="AlphaFoldDB" id="A0A9P4L995"/>
<keyword evidence="3 4" id="KW-0274">FAD</keyword>
<feature type="active site" description="Proton donor" evidence="2">
    <location>
        <position position="476"/>
    </location>
</feature>
<evidence type="ECO:0000256" key="3">
    <source>
        <dbReference type="PIRSR" id="PIRSR000137-2"/>
    </source>
</evidence>
<sequence>MERAYDFIVVGAGASGAVLASRLAHTPNVPSVLLVEAGGSNDEAAYLSGADRYNVAFAAGSPLNWHYKTTPQTHLKGQVIDYSRGKGLGGSTAINFCGWTVGPRDDYDEWASIVGDERFAWSNVKNVLKRISNLDTRIPDQTMNHRINAKPHNHSTSGNLDLTYGESWLPDVGDIFTAAEQSGHRINPDVNNGDPIGMGMGSVCIAKGIRATSSSAYLSRTPPNLRVLVNTPVARVLFDGKRAIGVESIDGQQLIARKEVILAGGALNTPQILKLSGIGTKNELESLNISTVQELPMVGVNLQDHCFSTVGVVLEKDTALPPGPPTQSPTPMGWFKLPSVISSSEFQKLPLRVQKHMHKATVPAMEIATHSLPSFLAYEPADSETYVGAICLIMNPQSKGTVTLQSSDPSIAPLIDPKFLTHSFDQRVLIEGIREVMRIQSAPIFSSRTLKRLGPADDSDEAIWQHVKGNLRSSWHMSCTAMMGKSAEEAVVDSKFKVFGVEGLRVIDLSVCPFVMNTHTQSVAYVLGEIGADVLAEEYALGQVEVRGKAEPSSEEKL</sequence>
<dbReference type="OrthoDB" id="269227at2759"/>
<evidence type="ECO:0000259" key="5">
    <source>
        <dbReference type="PROSITE" id="PS00623"/>
    </source>
</evidence>
<comment type="cofactor">
    <cofactor evidence="3">
        <name>FAD</name>
        <dbReference type="ChEBI" id="CHEBI:57692"/>
    </cofactor>
</comment>
<dbReference type="GO" id="GO:0050660">
    <property type="term" value="F:flavin adenine dinucleotide binding"/>
    <property type="evidence" value="ECO:0007669"/>
    <property type="project" value="InterPro"/>
</dbReference>
<dbReference type="GeneID" id="63852836"/>
<name>A0A9P4L995_9PLEO</name>
<dbReference type="InterPro" id="IPR000172">
    <property type="entry name" value="GMC_OxRdtase_N"/>
</dbReference>
<dbReference type="EMBL" id="ML976616">
    <property type="protein sequence ID" value="KAF1845989.1"/>
    <property type="molecule type" value="Genomic_DNA"/>
</dbReference>
<dbReference type="Pfam" id="PF00732">
    <property type="entry name" value="GMC_oxred_N"/>
    <property type="match status" value="1"/>
</dbReference>
<organism evidence="7 8">
    <name type="scientific">Cucurbitaria berberidis CBS 394.84</name>
    <dbReference type="NCBI Taxonomy" id="1168544"/>
    <lineage>
        <taxon>Eukaryota</taxon>
        <taxon>Fungi</taxon>
        <taxon>Dikarya</taxon>
        <taxon>Ascomycota</taxon>
        <taxon>Pezizomycotina</taxon>
        <taxon>Dothideomycetes</taxon>
        <taxon>Pleosporomycetidae</taxon>
        <taxon>Pleosporales</taxon>
        <taxon>Pleosporineae</taxon>
        <taxon>Cucurbitariaceae</taxon>
        <taxon>Cucurbitaria</taxon>
    </lineage>
</organism>
<dbReference type="InterPro" id="IPR007867">
    <property type="entry name" value="GMC_OxRtase_C"/>
</dbReference>
<accession>A0A9P4L995</accession>
<feature type="domain" description="Glucose-methanol-choline oxidoreductase N-terminal" evidence="5">
    <location>
        <begin position="85"/>
        <end position="108"/>
    </location>
</feature>
<dbReference type="Pfam" id="PF05199">
    <property type="entry name" value="GMC_oxred_C"/>
    <property type="match status" value="1"/>
</dbReference>
<dbReference type="Gene3D" id="3.50.50.60">
    <property type="entry name" value="FAD/NAD(P)-binding domain"/>
    <property type="match status" value="1"/>
</dbReference>
<evidence type="ECO:0000256" key="2">
    <source>
        <dbReference type="PIRSR" id="PIRSR000137-1"/>
    </source>
</evidence>
<dbReference type="PIRSF" id="PIRSF000137">
    <property type="entry name" value="Alcohol_oxidase"/>
    <property type="match status" value="1"/>
</dbReference>
<evidence type="ECO:0000259" key="6">
    <source>
        <dbReference type="PROSITE" id="PS00624"/>
    </source>
</evidence>
<feature type="binding site" evidence="3">
    <location>
        <begin position="475"/>
        <end position="476"/>
    </location>
    <ligand>
        <name>FAD</name>
        <dbReference type="ChEBI" id="CHEBI:57692"/>
    </ligand>
</feature>
<dbReference type="SUPFAM" id="SSF54373">
    <property type="entry name" value="FAD-linked reductases, C-terminal domain"/>
    <property type="match status" value="1"/>
</dbReference>
<dbReference type="RefSeq" id="XP_040788552.1">
    <property type="nucleotide sequence ID" value="XM_040935585.1"/>
</dbReference>
<comment type="caution">
    <text evidence="7">The sequence shown here is derived from an EMBL/GenBank/DDBJ whole genome shotgun (WGS) entry which is preliminary data.</text>
</comment>
<feature type="active site" description="Proton acceptor" evidence="2">
    <location>
        <position position="519"/>
    </location>
</feature>
<comment type="similarity">
    <text evidence="1 4">Belongs to the GMC oxidoreductase family.</text>
</comment>
<gene>
    <name evidence="7" type="ORF">K460DRAFT_386370</name>
</gene>
<dbReference type="PROSITE" id="PS00624">
    <property type="entry name" value="GMC_OXRED_2"/>
    <property type="match status" value="1"/>
</dbReference>
<evidence type="ECO:0000313" key="8">
    <source>
        <dbReference type="Proteomes" id="UP000800039"/>
    </source>
</evidence>
<evidence type="ECO:0000256" key="4">
    <source>
        <dbReference type="RuleBase" id="RU003968"/>
    </source>
</evidence>
<reference evidence="7" key="1">
    <citation type="submission" date="2020-01" db="EMBL/GenBank/DDBJ databases">
        <authorList>
            <consortium name="DOE Joint Genome Institute"/>
            <person name="Haridas S."/>
            <person name="Albert R."/>
            <person name="Binder M."/>
            <person name="Bloem J."/>
            <person name="Labutti K."/>
            <person name="Salamov A."/>
            <person name="Andreopoulos B."/>
            <person name="Baker S.E."/>
            <person name="Barry K."/>
            <person name="Bills G."/>
            <person name="Bluhm B.H."/>
            <person name="Cannon C."/>
            <person name="Castanera R."/>
            <person name="Culley D.E."/>
            <person name="Daum C."/>
            <person name="Ezra D."/>
            <person name="Gonzalez J.B."/>
            <person name="Henrissat B."/>
            <person name="Kuo A."/>
            <person name="Liang C."/>
            <person name="Lipzen A."/>
            <person name="Lutzoni F."/>
            <person name="Magnuson J."/>
            <person name="Mondo S."/>
            <person name="Nolan M."/>
            <person name="Ohm R."/>
            <person name="Pangilinan J."/>
            <person name="Park H.-J."/>
            <person name="Ramirez L."/>
            <person name="Alfaro M."/>
            <person name="Sun H."/>
            <person name="Tritt A."/>
            <person name="Yoshinaga Y."/>
            <person name="Zwiers L.-H."/>
            <person name="Turgeon B.G."/>
            <person name="Goodwin S.B."/>
            <person name="Spatafora J.W."/>
            <person name="Crous P.W."/>
            <person name="Grigoriev I.V."/>
        </authorList>
    </citation>
    <scope>NUCLEOTIDE SEQUENCE</scope>
    <source>
        <strain evidence="7">CBS 394.84</strain>
    </source>
</reference>
<dbReference type="Proteomes" id="UP000800039">
    <property type="component" value="Unassembled WGS sequence"/>
</dbReference>
<proteinExistence type="inferred from homology"/>
<evidence type="ECO:0000313" key="7">
    <source>
        <dbReference type="EMBL" id="KAF1845989.1"/>
    </source>
</evidence>
<dbReference type="PANTHER" id="PTHR11552:SF134">
    <property type="entry name" value="GLUCOSE-METHANOL-CHOLINE OXIDOREDUCTASE N-TERMINAL DOMAIN-CONTAINING PROTEIN"/>
    <property type="match status" value="1"/>
</dbReference>
<dbReference type="InterPro" id="IPR012132">
    <property type="entry name" value="GMC_OxRdtase"/>
</dbReference>
<dbReference type="Gene3D" id="3.30.560.10">
    <property type="entry name" value="Glucose Oxidase, domain 3"/>
    <property type="match status" value="1"/>
</dbReference>
<protein>
    <submittedName>
        <fullName evidence="7">GMC oxidoreductase</fullName>
    </submittedName>
</protein>
<dbReference type="GO" id="GO:0016614">
    <property type="term" value="F:oxidoreductase activity, acting on CH-OH group of donors"/>
    <property type="evidence" value="ECO:0007669"/>
    <property type="project" value="InterPro"/>
</dbReference>
<feature type="binding site" evidence="3">
    <location>
        <position position="233"/>
    </location>
    <ligand>
        <name>FAD</name>
        <dbReference type="ChEBI" id="CHEBI:57692"/>
    </ligand>
</feature>